<evidence type="ECO:0000256" key="1">
    <source>
        <dbReference type="SAM" id="SignalP"/>
    </source>
</evidence>
<feature type="signal peptide" evidence="1">
    <location>
        <begin position="1"/>
        <end position="17"/>
    </location>
</feature>
<sequence>MLILTFCSIVFSIRCHGFLKLKMQSTYGPPVAFVDFQDTACSTEALSQLQGTILYSSPPGEGMRLEYPLQFL</sequence>
<reference evidence="2" key="1">
    <citation type="submission" date="2018-02" db="EMBL/GenBank/DDBJ databases">
        <title>Rhizophora mucronata_Transcriptome.</title>
        <authorList>
            <person name="Meera S.P."/>
            <person name="Sreeshan A."/>
            <person name="Augustine A."/>
        </authorList>
    </citation>
    <scope>NUCLEOTIDE SEQUENCE</scope>
    <source>
        <tissue evidence="2">Leaf</tissue>
    </source>
</reference>
<proteinExistence type="predicted"/>
<dbReference type="Gene3D" id="3.30.70.330">
    <property type="match status" value="1"/>
</dbReference>
<accession>A0A2P2LEJ3</accession>
<keyword evidence="1" id="KW-0732">Signal</keyword>
<protein>
    <submittedName>
        <fullName evidence="2">Leukocyte receptor cluster member 8 homolog isoform X3</fullName>
    </submittedName>
</protein>
<dbReference type="EMBL" id="GGEC01035885">
    <property type="protein sequence ID" value="MBX16369.1"/>
    <property type="molecule type" value="Transcribed_RNA"/>
</dbReference>
<dbReference type="AlphaFoldDB" id="A0A2P2LEJ3"/>
<feature type="chain" id="PRO_5015174499" evidence="1">
    <location>
        <begin position="18"/>
        <end position="72"/>
    </location>
</feature>
<evidence type="ECO:0000313" key="2">
    <source>
        <dbReference type="EMBL" id="MBX16369.1"/>
    </source>
</evidence>
<dbReference type="InterPro" id="IPR012677">
    <property type="entry name" value="Nucleotide-bd_a/b_plait_sf"/>
</dbReference>
<name>A0A2P2LEJ3_RHIMU</name>
<organism evidence="2">
    <name type="scientific">Rhizophora mucronata</name>
    <name type="common">Asiatic mangrove</name>
    <dbReference type="NCBI Taxonomy" id="61149"/>
    <lineage>
        <taxon>Eukaryota</taxon>
        <taxon>Viridiplantae</taxon>
        <taxon>Streptophyta</taxon>
        <taxon>Embryophyta</taxon>
        <taxon>Tracheophyta</taxon>
        <taxon>Spermatophyta</taxon>
        <taxon>Magnoliopsida</taxon>
        <taxon>eudicotyledons</taxon>
        <taxon>Gunneridae</taxon>
        <taxon>Pentapetalae</taxon>
        <taxon>rosids</taxon>
        <taxon>fabids</taxon>
        <taxon>Malpighiales</taxon>
        <taxon>Rhizophoraceae</taxon>
        <taxon>Rhizophora</taxon>
    </lineage>
</organism>
<keyword evidence="2" id="KW-0675">Receptor</keyword>